<proteinExistence type="predicted"/>
<protein>
    <submittedName>
        <fullName evidence="3">Helix-turn-helix transcriptional regulator</fullName>
    </submittedName>
</protein>
<name>A0A7X9XQT4_CLOBE</name>
<evidence type="ECO:0000313" key="4">
    <source>
        <dbReference type="Proteomes" id="UP000587880"/>
    </source>
</evidence>
<dbReference type="GO" id="GO:0003677">
    <property type="term" value="F:DNA binding"/>
    <property type="evidence" value="ECO:0007669"/>
    <property type="project" value="UniProtKB-KW"/>
</dbReference>
<keyword evidence="1" id="KW-0238">DNA-binding</keyword>
<feature type="domain" description="HTH cro/C1-type" evidence="2">
    <location>
        <begin position="6"/>
        <end position="60"/>
    </location>
</feature>
<dbReference type="InterPro" id="IPR010982">
    <property type="entry name" value="Lambda_DNA-bd_dom_sf"/>
</dbReference>
<dbReference type="PANTHER" id="PTHR46558">
    <property type="entry name" value="TRACRIPTIONAL REGULATORY PROTEIN-RELATED-RELATED"/>
    <property type="match status" value="1"/>
</dbReference>
<reference evidence="3 4" key="1">
    <citation type="submission" date="2020-04" db="EMBL/GenBank/DDBJ databases">
        <authorList>
            <person name="Hitch T.C.A."/>
            <person name="Wylensek D."/>
            <person name="Clavel T."/>
        </authorList>
    </citation>
    <scope>NUCLEOTIDE SEQUENCE [LARGE SCALE GENOMIC DNA]</scope>
    <source>
        <strain evidence="3 4">WB01_NA02</strain>
    </source>
</reference>
<dbReference type="InterPro" id="IPR001387">
    <property type="entry name" value="Cro/C1-type_HTH"/>
</dbReference>
<evidence type="ECO:0000259" key="2">
    <source>
        <dbReference type="PROSITE" id="PS50943"/>
    </source>
</evidence>
<dbReference type="Proteomes" id="UP000587880">
    <property type="component" value="Unassembled WGS sequence"/>
</dbReference>
<organism evidence="3 4">
    <name type="scientific">Clostridium beijerinckii</name>
    <name type="common">Clostridium MP</name>
    <dbReference type="NCBI Taxonomy" id="1520"/>
    <lineage>
        <taxon>Bacteria</taxon>
        <taxon>Bacillati</taxon>
        <taxon>Bacillota</taxon>
        <taxon>Clostridia</taxon>
        <taxon>Eubacteriales</taxon>
        <taxon>Clostridiaceae</taxon>
        <taxon>Clostridium</taxon>
    </lineage>
</organism>
<dbReference type="SMART" id="SM00530">
    <property type="entry name" value="HTH_XRE"/>
    <property type="match status" value="1"/>
</dbReference>
<evidence type="ECO:0000256" key="1">
    <source>
        <dbReference type="ARBA" id="ARBA00023125"/>
    </source>
</evidence>
<dbReference type="SUPFAM" id="SSF47413">
    <property type="entry name" value="lambda repressor-like DNA-binding domains"/>
    <property type="match status" value="1"/>
</dbReference>
<accession>A0A7X9XQT4</accession>
<dbReference type="AlphaFoldDB" id="A0A7X9XQT4"/>
<dbReference type="PANTHER" id="PTHR46558:SF11">
    <property type="entry name" value="HTH-TYPE TRANSCRIPTIONAL REGULATOR XRE"/>
    <property type="match status" value="1"/>
</dbReference>
<dbReference type="PROSITE" id="PS50943">
    <property type="entry name" value="HTH_CROC1"/>
    <property type="match status" value="1"/>
</dbReference>
<gene>
    <name evidence="3" type="ORF">HF849_16405</name>
</gene>
<dbReference type="EMBL" id="JABAGD010000031">
    <property type="protein sequence ID" value="NMF06301.1"/>
    <property type="molecule type" value="Genomic_DNA"/>
</dbReference>
<evidence type="ECO:0000313" key="3">
    <source>
        <dbReference type="EMBL" id="NMF06301.1"/>
    </source>
</evidence>
<dbReference type="RefSeq" id="WP_168982512.1">
    <property type="nucleotide sequence ID" value="NZ_JABAGD010000031.1"/>
</dbReference>
<dbReference type="CDD" id="cd00093">
    <property type="entry name" value="HTH_XRE"/>
    <property type="match status" value="1"/>
</dbReference>
<sequence length="96" mass="11314">MLGDRIKLLRKEQKITQEQLADWLNVSRSSIKGYENDGVEPSLNVLIKIADRFNVSLDYLLGRTEEKHNVNLLDEYTKEILIKVYEIIKDYKMTKK</sequence>
<dbReference type="Gene3D" id="1.10.260.40">
    <property type="entry name" value="lambda repressor-like DNA-binding domains"/>
    <property type="match status" value="1"/>
</dbReference>
<comment type="caution">
    <text evidence="3">The sequence shown here is derived from an EMBL/GenBank/DDBJ whole genome shotgun (WGS) entry which is preliminary data.</text>
</comment>
<dbReference type="Pfam" id="PF01381">
    <property type="entry name" value="HTH_3"/>
    <property type="match status" value="1"/>
</dbReference>